<dbReference type="InterPro" id="IPR037401">
    <property type="entry name" value="SnoaL-like"/>
</dbReference>
<keyword evidence="3" id="KW-1185">Reference proteome</keyword>
<reference evidence="2 3" key="1">
    <citation type="submission" date="2017-05" db="EMBL/GenBank/DDBJ databases">
        <title>Complete genome sequence of Streptomyces sp. SCSIO 03032 revealed the diverse biosynthetic pathways for its bioactive secondary metabolites.</title>
        <authorList>
            <person name="Ma L."/>
            <person name="Zhu Y."/>
            <person name="Zhang W."/>
            <person name="Zhang G."/>
            <person name="Tian X."/>
            <person name="Zhang S."/>
            <person name="Zhang C."/>
        </authorList>
    </citation>
    <scope>NUCLEOTIDE SEQUENCE [LARGE SCALE GENOMIC DNA]</scope>
    <source>
        <strain evidence="2 3">SCSIO 03032</strain>
    </source>
</reference>
<dbReference type="SUPFAM" id="SSF54427">
    <property type="entry name" value="NTF2-like"/>
    <property type="match status" value="1"/>
</dbReference>
<dbReference type="KEGG" id="smao:CAG99_00640"/>
<dbReference type="Gene3D" id="3.10.450.50">
    <property type="match status" value="1"/>
</dbReference>
<evidence type="ECO:0000313" key="3">
    <source>
        <dbReference type="Proteomes" id="UP000194218"/>
    </source>
</evidence>
<dbReference type="Proteomes" id="UP000194218">
    <property type="component" value="Chromosome"/>
</dbReference>
<dbReference type="Pfam" id="PF12680">
    <property type="entry name" value="SnoaL_2"/>
    <property type="match status" value="1"/>
</dbReference>
<dbReference type="InterPro" id="IPR032710">
    <property type="entry name" value="NTF2-like_dom_sf"/>
</dbReference>
<dbReference type="AlphaFoldDB" id="A0A1W7CS44"/>
<name>A0A1W7CS44_9ACTN</name>
<feature type="domain" description="SnoaL-like" evidence="1">
    <location>
        <begin position="19"/>
        <end position="126"/>
    </location>
</feature>
<accession>A0A1W7CS44</accession>
<evidence type="ECO:0000259" key="1">
    <source>
        <dbReference type="Pfam" id="PF12680"/>
    </source>
</evidence>
<sequence length="146" mass="15096">MPGGAAVADDATRKALALEYCRLLNAGDLEGVLALFDPGIRFEDPAGTPPRVGKEAVRQYLSGVIGAGIEEVPGEPRTSMEGQMVVLPVTGEMDAPPELNAPAGSRMRFRMVSLIRVGAAGLVTEVRVLVGRTDCQVVAPSGAPAG</sequence>
<evidence type="ECO:0000313" key="2">
    <source>
        <dbReference type="EMBL" id="ARQ67529.1"/>
    </source>
</evidence>
<protein>
    <recommendedName>
        <fullName evidence="1">SnoaL-like domain-containing protein</fullName>
    </recommendedName>
</protein>
<organism evidence="2 3">
    <name type="scientific">Streptomyces marincola</name>
    <dbReference type="NCBI Taxonomy" id="2878388"/>
    <lineage>
        <taxon>Bacteria</taxon>
        <taxon>Bacillati</taxon>
        <taxon>Actinomycetota</taxon>
        <taxon>Actinomycetes</taxon>
        <taxon>Kitasatosporales</taxon>
        <taxon>Streptomycetaceae</taxon>
        <taxon>Streptomyces</taxon>
    </lineage>
</organism>
<proteinExistence type="predicted"/>
<dbReference type="EMBL" id="CP021121">
    <property type="protein sequence ID" value="ARQ67529.1"/>
    <property type="molecule type" value="Genomic_DNA"/>
</dbReference>
<gene>
    <name evidence="2" type="ORF">CAG99_00640</name>
</gene>